<sequence length="63" mass="7217">MVIHQTGRRKAAPEITRDHVEQEADYIAEVLKNSNGNKVLAAKILGIHRSTLYEKIKKYNLKD</sequence>
<dbReference type="GO" id="GO:0043565">
    <property type="term" value="F:sequence-specific DNA binding"/>
    <property type="evidence" value="ECO:0007669"/>
    <property type="project" value="InterPro"/>
</dbReference>
<dbReference type="AlphaFoldDB" id="A0A645FWK6"/>
<dbReference type="Gene3D" id="1.10.10.60">
    <property type="entry name" value="Homeodomain-like"/>
    <property type="match status" value="1"/>
</dbReference>
<feature type="domain" description="DNA binding HTH" evidence="1">
    <location>
        <begin position="21"/>
        <end position="59"/>
    </location>
</feature>
<name>A0A645FWK6_9ZZZZ</name>
<dbReference type="SUPFAM" id="SSF46689">
    <property type="entry name" value="Homeodomain-like"/>
    <property type="match status" value="1"/>
</dbReference>
<accession>A0A645FWK6</accession>
<organism evidence="2">
    <name type="scientific">bioreactor metagenome</name>
    <dbReference type="NCBI Taxonomy" id="1076179"/>
    <lineage>
        <taxon>unclassified sequences</taxon>
        <taxon>metagenomes</taxon>
        <taxon>ecological metagenomes</taxon>
    </lineage>
</organism>
<dbReference type="InterPro" id="IPR009057">
    <property type="entry name" value="Homeodomain-like_sf"/>
</dbReference>
<dbReference type="Pfam" id="PF02954">
    <property type="entry name" value="HTH_8"/>
    <property type="match status" value="1"/>
</dbReference>
<gene>
    <name evidence="2" type="ORF">SDC9_165408</name>
</gene>
<proteinExistence type="predicted"/>
<dbReference type="InterPro" id="IPR002197">
    <property type="entry name" value="HTH_Fis"/>
</dbReference>
<comment type="caution">
    <text evidence="2">The sequence shown here is derived from an EMBL/GenBank/DDBJ whole genome shotgun (WGS) entry which is preliminary data.</text>
</comment>
<dbReference type="EMBL" id="VSSQ01065305">
    <property type="protein sequence ID" value="MPN18050.1"/>
    <property type="molecule type" value="Genomic_DNA"/>
</dbReference>
<evidence type="ECO:0000313" key="2">
    <source>
        <dbReference type="EMBL" id="MPN18050.1"/>
    </source>
</evidence>
<reference evidence="2" key="1">
    <citation type="submission" date="2019-08" db="EMBL/GenBank/DDBJ databases">
        <authorList>
            <person name="Kucharzyk K."/>
            <person name="Murdoch R.W."/>
            <person name="Higgins S."/>
            <person name="Loffler F."/>
        </authorList>
    </citation>
    <scope>NUCLEOTIDE SEQUENCE</scope>
</reference>
<dbReference type="PRINTS" id="PR01590">
    <property type="entry name" value="HTHFIS"/>
</dbReference>
<evidence type="ECO:0000259" key="1">
    <source>
        <dbReference type="Pfam" id="PF02954"/>
    </source>
</evidence>
<protein>
    <recommendedName>
        <fullName evidence="1">DNA binding HTH domain-containing protein</fullName>
    </recommendedName>
</protein>